<dbReference type="Pfam" id="PF00076">
    <property type="entry name" value="RRM_1"/>
    <property type="match status" value="3"/>
</dbReference>
<dbReference type="PANTHER" id="PTHR13976">
    <property type="entry name" value="HETEROGENEOUS NUCLEAR RIBONUCLEOPROTEIN-RELATED"/>
    <property type="match status" value="1"/>
</dbReference>
<organism evidence="6 7">
    <name type="scientific">Oopsacas minuta</name>
    <dbReference type="NCBI Taxonomy" id="111878"/>
    <lineage>
        <taxon>Eukaryota</taxon>
        <taxon>Metazoa</taxon>
        <taxon>Porifera</taxon>
        <taxon>Hexactinellida</taxon>
        <taxon>Hexasterophora</taxon>
        <taxon>Lyssacinosida</taxon>
        <taxon>Leucopsacidae</taxon>
        <taxon>Oopsacas</taxon>
    </lineage>
</organism>
<protein>
    <submittedName>
        <fullName evidence="6">Heterogeneous nuclear ribonucleoprotein H</fullName>
    </submittedName>
</protein>
<dbReference type="InterPro" id="IPR050666">
    <property type="entry name" value="ESRP"/>
</dbReference>
<dbReference type="EMBL" id="JAKMXF010000044">
    <property type="protein sequence ID" value="KAI6660003.1"/>
    <property type="molecule type" value="Genomic_DNA"/>
</dbReference>
<proteinExistence type="predicted"/>
<dbReference type="InterPro" id="IPR000504">
    <property type="entry name" value="RRM_dom"/>
</dbReference>
<evidence type="ECO:0000259" key="5">
    <source>
        <dbReference type="PROSITE" id="PS50102"/>
    </source>
</evidence>
<evidence type="ECO:0000256" key="2">
    <source>
        <dbReference type="ARBA" id="ARBA00022884"/>
    </source>
</evidence>
<sequence length="420" mass="47303">MNDQIKDEADDLPDDYIIRCRGLPYSATPEDLKKFFSACNITSVFLTQTQDGRPTGEAFLELEDEDSYNSGLKMNKEHIGKRYIEVFESDRLEMDYQIKKSTQGSTAADGVIRMRGLPFNCSRGDIAEFFKDFQLVEDGILLVLQHDGRASGEGYVQLESVHNVEEALKLNNGHIGHRYVELFPSTLDEMQRHSYPHSGGGDGGSYFGSRTFRPTPYDRPGSGPSRGGRGGRREGRGRSGFLGRARGMHRQDYYKGYDESEYDYEYEYEPDYYQNYGQDMGGRMGSGDMVAYPMRGGPPQQKRGHLVRMRGLPFSTTEDEIYQFFYPYVPSAIYIKYDNSGRASGEAEVHFSTHGDAKAVMTKDKQSIGRRYIELFLDSYQESHGSFQTTRGRTAPQTGAFGRSSTMTGAYSLPPPGGYS</sequence>
<evidence type="ECO:0000256" key="4">
    <source>
        <dbReference type="SAM" id="MobiDB-lite"/>
    </source>
</evidence>
<gene>
    <name evidence="6" type="ORF">LOD99_14344</name>
</gene>
<feature type="domain" description="RRM" evidence="5">
    <location>
        <begin position="305"/>
        <end position="382"/>
    </location>
</feature>
<comment type="caution">
    <text evidence="6">The sequence shown here is derived from an EMBL/GenBank/DDBJ whole genome shotgun (WGS) entry which is preliminary data.</text>
</comment>
<evidence type="ECO:0000256" key="3">
    <source>
        <dbReference type="PROSITE-ProRule" id="PRU00176"/>
    </source>
</evidence>
<feature type="region of interest" description="Disordered" evidence="4">
    <location>
        <begin position="191"/>
        <end position="242"/>
    </location>
</feature>
<dbReference type="SMART" id="SM00360">
    <property type="entry name" value="RRM"/>
    <property type="match status" value="3"/>
</dbReference>
<evidence type="ECO:0000256" key="1">
    <source>
        <dbReference type="ARBA" id="ARBA00022737"/>
    </source>
</evidence>
<dbReference type="Proteomes" id="UP001165289">
    <property type="component" value="Unassembled WGS sequence"/>
</dbReference>
<dbReference type="CDD" id="cd12254">
    <property type="entry name" value="RRM_hnRNPH_ESRPs_RBM12_like"/>
    <property type="match status" value="1"/>
</dbReference>
<keyword evidence="6" id="KW-0687">Ribonucleoprotein</keyword>
<dbReference type="Gene3D" id="3.30.70.330">
    <property type="match status" value="3"/>
</dbReference>
<name>A0AAV7KFT4_9METZ</name>
<keyword evidence="7" id="KW-1185">Reference proteome</keyword>
<dbReference type="InterPro" id="IPR012677">
    <property type="entry name" value="Nucleotide-bd_a/b_plait_sf"/>
</dbReference>
<reference evidence="6 7" key="1">
    <citation type="journal article" date="2023" name="BMC Biol.">
        <title>The compact genome of the sponge Oopsacas minuta (Hexactinellida) is lacking key metazoan core genes.</title>
        <authorList>
            <person name="Santini S."/>
            <person name="Schenkelaars Q."/>
            <person name="Jourda C."/>
            <person name="Duchesne M."/>
            <person name="Belahbib H."/>
            <person name="Rocher C."/>
            <person name="Selva M."/>
            <person name="Riesgo A."/>
            <person name="Vervoort M."/>
            <person name="Leys S.P."/>
            <person name="Kodjabachian L."/>
            <person name="Le Bivic A."/>
            <person name="Borchiellini C."/>
            <person name="Claverie J.M."/>
            <person name="Renard E."/>
        </authorList>
    </citation>
    <scope>NUCLEOTIDE SEQUENCE [LARGE SCALE GENOMIC DNA]</scope>
    <source>
        <strain evidence="6">SPO-2</strain>
    </source>
</reference>
<feature type="domain" description="RRM" evidence="5">
    <location>
        <begin position="16"/>
        <end position="91"/>
    </location>
</feature>
<dbReference type="GO" id="GO:1990904">
    <property type="term" value="C:ribonucleoprotein complex"/>
    <property type="evidence" value="ECO:0007669"/>
    <property type="project" value="UniProtKB-KW"/>
</dbReference>
<dbReference type="SUPFAM" id="SSF54928">
    <property type="entry name" value="RNA-binding domain, RBD"/>
    <property type="match status" value="2"/>
</dbReference>
<evidence type="ECO:0000313" key="7">
    <source>
        <dbReference type="Proteomes" id="UP001165289"/>
    </source>
</evidence>
<dbReference type="InterPro" id="IPR035979">
    <property type="entry name" value="RBD_domain_sf"/>
</dbReference>
<dbReference type="GO" id="GO:0003723">
    <property type="term" value="F:RNA binding"/>
    <property type="evidence" value="ECO:0007669"/>
    <property type="project" value="UniProtKB-UniRule"/>
</dbReference>
<feature type="domain" description="RRM" evidence="5">
    <location>
        <begin position="110"/>
        <end position="187"/>
    </location>
</feature>
<evidence type="ECO:0000313" key="6">
    <source>
        <dbReference type="EMBL" id="KAI6660003.1"/>
    </source>
</evidence>
<accession>A0AAV7KFT4</accession>
<dbReference type="PROSITE" id="PS50102">
    <property type="entry name" value="RRM"/>
    <property type="match status" value="3"/>
</dbReference>
<feature type="compositionally biased region" description="Polar residues" evidence="4">
    <location>
        <begin position="386"/>
        <end position="409"/>
    </location>
</feature>
<keyword evidence="1" id="KW-0677">Repeat</keyword>
<dbReference type="AlphaFoldDB" id="A0AAV7KFT4"/>
<feature type="region of interest" description="Disordered" evidence="4">
    <location>
        <begin position="386"/>
        <end position="420"/>
    </location>
</feature>
<keyword evidence="2 3" id="KW-0694">RNA-binding</keyword>